<dbReference type="InterPro" id="IPR045493">
    <property type="entry name" value="DUF6435"/>
</dbReference>
<dbReference type="STRING" id="504486.SAMN05660703_1526"/>
<dbReference type="EMBL" id="FWXO01000002">
    <property type="protein sequence ID" value="SMC51724.1"/>
    <property type="molecule type" value="Genomic_DNA"/>
</dbReference>
<evidence type="ECO:0000313" key="2">
    <source>
        <dbReference type="Proteomes" id="UP000192360"/>
    </source>
</evidence>
<dbReference type="NCBIfam" id="NF033487">
    <property type="entry name" value="Lacal_2735_fam"/>
    <property type="match status" value="1"/>
</dbReference>
<dbReference type="Proteomes" id="UP000192360">
    <property type="component" value="Unassembled WGS sequence"/>
</dbReference>
<dbReference type="OrthoDB" id="1123018at2"/>
<gene>
    <name evidence="1" type="ORF">SAMN05660703_1526</name>
</gene>
<reference evidence="1 2" key="1">
    <citation type="submission" date="2017-04" db="EMBL/GenBank/DDBJ databases">
        <authorList>
            <person name="Afonso C.L."/>
            <person name="Miller P.J."/>
            <person name="Scott M.A."/>
            <person name="Spackman E."/>
            <person name="Goraichik I."/>
            <person name="Dimitrov K.M."/>
            <person name="Suarez D.L."/>
            <person name="Swayne D.E."/>
        </authorList>
    </citation>
    <scope>NUCLEOTIDE SEQUENCE [LARGE SCALE GENOMIC DNA]</scope>
    <source>
        <strain evidence="1 2">DSM 21164</strain>
    </source>
</reference>
<proteinExistence type="predicted"/>
<dbReference type="Pfam" id="PF20027">
    <property type="entry name" value="DUF6435"/>
    <property type="match status" value="1"/>
</dbReference>
<sequence length="57" mass="6727">MFGLFKTKTTEEKLYQSYKKLLEEAHQLSTTNRSLSDQKVFEAEEIMKKIDALKKND</sequence>
<organism evidence="1 2">
    <name type="scientific">Cellulophaga tyrosinoxydans</name>
    <dbReference type="NCBI Taxonomy" id="504486"/>
    <lineage>
        <taxon>Bacteria</taxon>
        <taxon>Pseudomonadati</taxon>
        <taxon>Bacteroidota</taxon>
        <taxon>Flavobacteriia</taxon>
        <taxon>Flavobacteriales</taxon>
        <taxon>Flavobacteriaceae</taxon>
        <taxon>Cellulophaga</taxon>
    </lineage>
</organism>
<accession>A0A1W1ZTL4</accession>
<keyword evidence="2" id="KW-1185">Reference proteome</keyword>
<name>A0A1W1ZTL4_9FLAO</name>
<evidence type="ECO:0008006" key="3">
    <source>
        <dbReference type="Google" id="ProtNLM"/>
    </source>
</evidence>
<protein>
    <recommendedName>
        <fullName evidence="3">Lacal_2735 family protein</fullName>
    </recommendedName>
</protein>
<dbReference type="AlphaFoldDB" id="A0A1W1ZTL4"/>
<dbReference type="RefSeq" id="WP_143312487.1">
    <property type="nucleotide sequence ID" value="NZ_FWXO01000002.1"/>
</dbReference>
<evidence type="ECO:0000313" key="1">
    <source>
        <dbReference type="EMBL" id="SMC51724.1"/>
    </source>
</evidence>